<dbReference type="Proteomes" id="UP001471651">
    <property type="component" value="Unassembled WGS sequence"/>
</dbReference>
<evidence type="ECO:0000313" key="15">
    <source>
        <dbReference type="EMBL" id="MEP7729441.1"/>
    </source>
</evidence>
<keyword evidence="7 11" id="KW-0143">Chaperone</keyword>
<dbReference type="InterPro" id="IPR046357">
    <property type="entry name" value="PPIase_dom_sf"/>
</dbReference>
<dbReference type="PROSITE" id="PS50059">
    <property type="entry name" value="FKBP_PPIASE"/>
    <property type="match status" value="1"/>
</dbReference>
<dbReference type="InterPro" id="IPR005215">
    <property type="entry name" value="Trig_fac"/>
</dbReference>
<evidence type="ECO:0000256" key="7">
    <source>
        <dbReference type="ARBA" id="ARBA00023186"/>
    </source>
</evidence>
<dbReference type="NCBIfam" id="TIGR00115">
    <property type="entry name" value="tig"/>
    <property type="match status" value="1"/>
</dbReference>
<organism evidence="15 16">
    <name type="scientific">Marinomonas primoryensis</name>
    <dbReference type="NCBI Taxonomy" id="178399"/>
    <lineage>
        <taxon>Bacteria</taxon>
        <taxon>Pseudomonadati</taxon>
        <taxon>Pseudomonadota</taxon>
        <taxon>Gammaproteobacteria</taxon>
        <taxon>Oceanospirillales</taxon>
        <taxon>Oceanospirillaceae</taxon>
        <taxon>Marinomonas</taxon>
    </lineage>
</organism>
<keyword evidence="9 11" id="KW-0131">Cell cycle</keyword>
<protein>
    <recommendedName>
        <fullName evidence="4 11">Trigger factor</fullName>
        <shortName evidence="11">TF</shortName>
        <ecNumber evidence="3 11">5.2.1.8</ecNumber>
    </recommendedName>
    <alternativeName>
        <fullName evidence="10 11">PPIase</fullName>
    </alternativeName>
</protein>
<dbReference type="GO" id="GO:0003755">
    <property type="term" value="F:peptidyl-prolyl cis-trans isomerase activity"/>
    <property type="evidence" value="ECO:0007669"/>
    <property type="project" value="UniProtKB-EC"/>
</dbReference>
<comment type="subcellular location">
    <subcellularLocation>
        <location evidence="11">Cytoplasm</location>
    </subcellularLocation>
    <text evidence="11">About half TF is bound to the ribosome near the polypeptide exit tunnel while the other half is free in the cytoplasm.</text>
</comment>
<evidence type="ECO:0000313" key="16">
    <source>
        <dbReference type="Proteomes" id="UP001471651"/>
    </source>
</evidence>
<dbReference type="InterPro" id="IPR008880">
    <property type="entry name" value="Trigger_fac_C"/>
</dbReference>
<dbReference type="InterPro" id="IPR036611">
    <property type="entry name" value="Trigger_fac_ribosome-bd_sf"/>
</dbReference>
<dbReference type="InterPro" id="IPR027304">
    <property type="entry name" value="Trigger_fact/SurA_dom_sf"/>
</dbReference>
<sequence length="441" mass="48393">MQVSVETTSPIERVLTISVPAARVDEKVSSEVAKTAKTIRIDGFRKGKVPVSVVKKRYGQGIRMDAVEQIMRDAYVEAIQKESIQPAGMPSIEPKNFAEGADLEFVVKIEVYPEVTLADNASIKVDRVVSDVTDADVDVMLETLRKQNAEWTAVERVSADGDQVTIDFVGYLGDEAFEGGAAQAHKLVLGSNTMIPGFESGVIGAKAGEERTISVTFPDDYQAENLKGKEATFKITVSEVAEQILPELDDAFVEKFGLADATIDALRAEVRKNMERELNQAIKAKLKNALFDGLLSINEVEVPSALIDQEVDALRKQAASQFGGEGFDASQLPAELFQDEAKKRAKLGLLISEVIKKDELKVDDDRVRAFLEDMAQAYQEPQQVIDFYLKNKEQMSQVQSAVLEEQVVDKLLESAQVTEVTLGYEDAIKPNAQAEEAGEEA</sequence>
<evidence type="ECO:0000256" key="13">
    <source>
        <dbReference type="RuleBase" id="RU003914"/>
    </source>
</evidence>
<dbReference type="SUPFAM" id="SSF102735">
    <property type="entry name" value="Trigger factor ribosome-binding domain"/>
    <property type="match status" value="1"/>
</dbReference>
<evidence type="ECO:0000256" key="10">
    <source>
        <dbReference type="ARBA" id="ARBA00029986"/>
    </source>
</evidence>
<evidence type="ECO:0000256" key="5">
    <source>
        <dbReference type="ARBA" id="ARBA00022618"/>
    </source>
</evidence>
<dbReference type="Pfam" id="PF05698">
    <property type="entry name" value="Trigger_C"/>
    <property type="match status" value="1"/>
</dbReference>
<gene>
    <name evidence="11 15" type="primary">tig</name>
    <name evidence="15" type="ORF">ABKW32_08315</name>
</gene>
<evidence type="ECO:0000256" key="6">
    <source>
        <dbReference type="ARBA" id="ARBA00023110"/>
    </source>
</evidence>
<dbReference type="EC" id="5.2.1.8" evidence="3 11"/>
<keyword evidence="11" id="KW-0963">Cytoplasm</keyword>
<evidence type="ECO:0000256" key="9">
    <source>
        <dbReference type="ARBA" id="ARBA00023306"/>
    </source>
</evidence>
<evidence type="ECO:0000256" key="3">
    <source>
        <dbReference type="ARBA" id="ARBA00013194"/>
    </source>
</evidence>
<name>A0ABV0KZH9_9GAMM</name>
<dbReference type="InterPro" id="IPR037041">
    <property type="entry name" value="Trigger_fac_C_sf"/>
</dbReference>
<keyword evidence="5 11" id="KW-0132">Cell division</keyword>
<comment type="catalytic activity">
    <reaction evidence="1 11 12">
        <text>[protein]-peptidylproline (omega=180) = [protein]-peptidylproline (omega=0)</text>
        <dbReference type="Rhea" id="RHEA:16237"/>
        <dbReference type="Rhea" id="RHEA-COMP:10747"/>
        <dbReference type="Rhea" id="RHEA-COMP:10748"/>
        <dbReference type="ChEBI" id="CHEBI:83833"/>
        <dbReference type="ChEBI" id="CHEBI:83834"/>
        <dbReference type="EC" id="5.2.1.8"/>
    </reaction>
</comment>
<dbReference type="EMBL" id="JBDYKN010000006">
    <property type="protein sequence ID" value="MEP7729441.1"/>
    <property type="molecule type" value="Genomic_DNA"/>
</dbReference>
<dbReference type="Pfam" id="PF00254">
    <property type="entry name" value="FKBP_C"/>
    <property type="match status" value="1"/>
</dbReference>
<accession>A0ABV0KZH9</accession>
<comment type="function">
    <text evidence="11">Involved in protein export. Acts as a chaperone by maintaining the newly synthesized protein in an open conformation. Functions as a peptidyl-prolyl cis-trans isomerase.</text>
</comment>
<dbReference type="PIRSF" id="PIRSF003095">
    <property type="entry name" value="Trigger_factor"/>
    <property type="match status" value="1"/>
</dbReference>
<dbReference type="SUPFAM" id="SSF54534">
    <property type="entry name" value="FKBP-like"/>
    <property type="match status" value="1"/>
</dbReference>
<feature type="domain" description="PPIase FKBP-type" evidence="14">
    <location>
        <begin position="161"/>
        <end position="249"/>
    </location>
</feature>
<evidence type="ECO:0000259" key="14">
    <source>
        <dbReference type="PROSITE" id="PS50059"/>
    </source>
</evidence>
<keyword evidence="8 11" id="KW-0413">Isomerase</keyword>
<reference evidence="15 16" key="1">
    <citation type="submission" date="2024-05" db="EMBL/GenBank/DDBJ databases">
        <authorList>
            <person name="Busch G.E."/>
            <person name="Sharma I."/>
        </authorList>
    </citation>
    <scope>NUCLEOTIDE SEQUENCE [LARGE SCALE GENOMIC DNA]</scope>
    <source>
        <strain evidence="15 16">23GB23</strain>
    </source>
</reference>
<dbReference type="PANTHER" id="PTHR30560">
    <property type="entry name" value="TRIGGER FACTOR CHAPERONE AND PEPTIDYL-PROLYL CIS/TRANS ISOMERASE"/>
    <property type="match status" value="1"/>
</dbReference>
<dbReference type="RefSeq" id="WP_348576755.1">
    <property type="nucleotide sequence ID" value="NZ_JBDYKN010000006.1"/>
</dbReference>
<dbReference type="HAMAP" id="MF_00303">
    <property type="entry name" value="Trigger_factor_Tig"/>
    <property type="match status" value="1"/>
</dbReference>
<evidence type="ECO:0000256" key="11">
    <source>
        <dbReference type="HAMAP-Rule" id="MF_00303"/>
    </source>
</evidence>
<proteinExistence type="inferred from homology"/>
<comment type="domain">
    <text evidence="11">Consists of 3 domains; the N-terminus binds the ribosome, the middle domain has PPIase activity, while the C-terminus has intrinsic chaperone activity on its own.</text>
</comment>
<dbReference type="Gene3D" id="3.10.50.40">
    <property type="match status" value="1"/>
</dbReference>
<comment type="similarity">
    <text evidence="2 11 13">Belongs to the FKBP-type PPIase family. Tig subfamily.</text>
</comment>
<evidence type="ECO:0000256" key="8">
    <source>
        <dbReference type="ARBA" id="ARBA00023235"/>
    </source>
</evidence>
<dbReference type="Pfam" id="PF05697">
    <property type="entry name" value="Trigger_N"/>
    <property type="match status" value="1"/>
</dbReference>
<dbReference type="InterPro" id="IPR001179">
    <property type="entry name" value="PPIase_FKBP_dom"/>
</dbReference>
<evidence type="ECO:0000256" key="12">
    <source>
        <dbReference type="PROSITE-ProRule" id="PRU00277"/>
    </source>
</evidence>
<keyword evidence="6 11" id="KW-0697">Rotamase</keyword>
<dbReference type="InterPro" id="IPR008881">
    <property type="entry name" value="Trigger_fac_ribosome-bd_bac"/>
</dbReference>
<dbReference type="SUPFAM" id="SSF109998">
    <property type="entry name" value="Triger factor/SurA peptide-binding domain-like"/>
    <property type="match status" value="1"/>
</dbReference>
<keyword evidence="16" id="KW-1185">Reference proteome</keyword>
<dbReference type="PANTHER" id="PTHR30560:SF3">
    <property type="entry name" value="TRIGGER FACTOR-LIKE PROTEIN TIG, CHLOROPLASTIC"/>
    <property type="match status" value="1"/>
</dbReference>
<dbReference type="Gene3D" id="3.30.70.1050">
    <property type="entry name" value="Trigger factor ribosome-binding domain"/>
    <property type="match status" value="1"/>
</dbReference>
<evidence type="ECO:0000256" key="4">
    <source>
        <dbReference type="ARBA" id="ARBA00016902"/>
    </source>
</evidence>
<dbReference type="Gene3D" id="1.10.3120.10">
    <property type="entry name" value="Trigger factor, C-terminal domain"/>
    <property type="match status" value="1"/>
</dbReference>
<evidence type="ECO:0000256" key="2">
    <source>
        <dbReference type="ARBA" id="ARBA00005464"/>
    </source>
</evidence>
<comment type="caution">
    <text evidence="15">The sequence shown here is derived from an EMBL/GenBank/DDBJ whole genome shotgun (WGS) entry which is preliminary data.</text>
</comment>
<evidence type="ECO:0000256" key="1">
    <source>
        <dbReference type="ARBA" id="ARBA00000971"/>
    </source>
</evidence>